<feature type="domain" description="Hydantoinase B/oxoprolinase" evidence="1">
    <location>
        <begin position="7"/>
        <end position="528"/>
    </location>
</feature>
<evidence type="ECO:0000259" key="1">
    <source>
        <dbReference type="Pfam" id="PF02538"/>
    </source>
</evidence>
<dbReference type="HOGENOM" id="CLU_020413_1_1_2"/>
<reference evidence="2 3" key="1">
    <citation type="journal article" date="2009" name="Appl. Environ. Microbiol.">
        <title>Metabolic versatility and indigenous origin of the archaeon Thermococcus sibiricus, isolated from a siberian oil reservoir, as revealed by genome analysis.</title>
        <authorList>
            <person name="Mardanov A.V."/>
            <person name="Ravin N.V."/>
            <person name="Svetlitchnyi V.A."/>
            <person name="Beletsky A.V."/>
            <person name="Miroshnichenko M.L."/>
            <person name="Bonch-Osmolovskaya E.A."/>
            <person name="Skryabin K.G."/>
        </authorList>
    </citation>
    <scope>NUCLEOTIDE SEQUENCE [LARGE SCALE GENOMIC DNA]</scope>
    <source>
        <strain evidence="3">DSM 12597 / MM 739</strain>
    </source>
</reference>
<dbReference type="KEGG" id="tsi:TSIB_0820"/>
<dbReference type="GO" id="GO:0017168">
    <property type="term" value="F:5-oxoprolinase (ATP-hydrolyzing) activity"/>
    <property type="evidence" value="ECO:0007669"/>
    <property type="project" value="TreeGrafter"/>
</dbReference>
<evidence type="ECO:0000313" key="2">
    <source>
        <dbReference type="EMBL" id="ACS89881.1"/>
    </source>
</evidence>
<dbReference type="STRING" id="604354.TSIB_0820"/>
<dbReference type="GO" id="GO:0047423">
    <property type="term" value="F:N-methylhydantoinase (ATP-hydrolyzing) activity"/>
    <property type="evidence" value="ECO:0007669"/>
    <property type="project" value="UniProtKB-EC"/>
</dbReference>
<dbReference type="GO" id="GO:0005829">
    <property type="term" value="C:cytosol"/>
    <property type="evidence" value="ECO:0007669"/>
    <property type="project" value="TreeGrafter"/>
</dbReference>
<dbReference type="Pfam" id="PF02538">
    <property type="entry name" value="Hydantoinase_B"/>
    <property type="match status" value="1"/>
</dbReference>
<keyword evidence="2" id="KW-0378">Hydrolase</keyword>
<dbReference type="EMBL" id="CP001463">
    <property type="protein sequence ID" value="ACS89881.1"/>
    <property type="molecule type" value="Genomic_DNA"/>
</dbReference>
<dbReference type="GO" id="GO:0006749">
    <property type="term" value="P:glutathione metabolic process"/>
    <property type="evidence" value="ECO:0007669"/>
    <property type="project" value="TreeGrafter"/>
</dbReference>
<gene>
    <name evidence="2" type="ordered locus">TSIB_0820</name>
</gene>
<dbReference type="eggNOG" id="arCOG01512">
    <property type="taxonomic scope" value="Archaea"/>
</dbReference>
<protein>
    <submittedName>
        <fullName evidence="2">Predicted acetone carboxylase, subunit beta</fullName>
        <ecNumber evidence="2">3.5.2.14</ecNumber>
    </submittedName>
</protein>
<dbReference type="AlphaFoldDB" id="C6A2N6"/>
<proteinExistence type="predicted"/>
<accession>C6A2N6</accession>
<dbReference type="PANTHER" id="PTHR11365:SF23">
    <property type="entry name" value="HYPOTHETICAL 5-OXOPROLINASE (EUROFUNG)-RELATED"/>
    <property type="match status" value="1"/>
</dbReference>
<dbReference type="Proteomes" id="UP000009079">
    <property type="component" value="Chromosome"/>
</dbReference>
<keyword evidence="3" id="KW-1185">Reference proteome</keyword>
<evidence type="ECO:0000313" key="3">
    <source>
        <dbReference type="Proteomes" id="UP000009079"/>
    </source>
</evidence>
<dbReference type="InterPro" id="IPR045079">
    <property type="entry name" value="Oxoprolinase-like"/>
</dbReference>
<organism evidence="2 3">
    <name type="scientific">Thermococcus sibiricus (strain DSM 12597 / MM 739)</name>
    <dbReference type="NCBI Taxonomy" id="604354"/>
    <lineage>
        <taxon>Archaea</taxon>
        <taxon>Methanobacteriati</taxon>
        <taxon>Methanobacteriota</taxon>
        <taxon>Thermococci</taxon>
        <taxon>Thermococcales</taxon>
        <taxon>Thermococcaceae</taxon>
        <taxon>Thermococcus</taxon>
    </lineage>
</organism>
<sequence length="582" mass="64260">MKVMSVDPFTLEIIKNGLVVANEEMFWAFARTAKSPVIYEVYDFAVGMTDAEGNLVAQAPGVPAFSGVLDFAAREVLEKWGDEIYPGDVFVSNVPYNSGTHLNDVTLIMPMFYKDELIGLVLNKGHWSEVGGMAFGSWNPNATEIYQEGLQLPCVKLYEEGKPNKSVVDIILENSRLPDYTYGDMEAQAASMRVAAKRVKNLIEKYGLENVKLAMKKILEDGEKYARFRLKELPKGEFEAEDYIDAAIAGTDEPLYVRAKITITDEKFIVDFTGSAEQVMSPINSPFPATVSGVREVYMAIMDPHAYPTGGFFKPLEIIAPEGTVFHPIKPAPTSTDWEGIAFATDLVWRALAPHVPDKLTAGHFLSIIATIVGGINDKTGEPFAIVEPQPGGWGAGYDMDGTSCLVACGDGETYIASTEVYERNFPILVERYMVNTKDGVGHGKFRGGFGVIRDYRILNSQALVTIQVGRHDFPPWSVDGGLSGPGNKVIIYKDGNAQEVRRISAEVFKRGDLVSIRTSGGGGWGDPLERDPKLVLEDYRNELITLDVAEKIYGVVIDPEKIEINWEATEELRKNLRQERG</sequence>
<dbReference type="InterPro" id="IPR003692">
    <property type="entry name" value="Hydantoinase_B"/>
</dbReference>
<dbReference type="EC" id="3.5.2.14" evidence="2"/>
<name>C6A2N6_THESM</name>
<dbReference type="PANTHER" id="PTHR11365">
    <property type="entry name" value="5-OXOPROLINASE RELATED"/>
    <property type="match status" value="1"/>
</dbReference>